<feature type="transmembrane region" description="Helical" evidence="6">
    <location>
        <begin position="193"/>
        <end position="212"/>
    </location>
</feature>
<evidence type="ECO:0000256" key="2">
    <source>
        <dbReference type="ARBA" id="ARBA00022448"/>
    </source>
</evidence>
<keyword evidence="3 6" id="KW-0812">Transmembrane</keyword>
<dbReference type="GO" id="GO:0016020">
    <property type="term" value="C:membrane"/>
    <property type="evidence" value="ECO:0007669"/>
    <property type="project" value="UniProtKB-SubCell"/>
</dbReference>
<sequence length="339" mass="38379">MKDFFVSVGYDFGEADVVEPVLDLMQEFQQTRASVNGLVEIFQDVTGPGSSRRQNRLRRLRASWNRNLWSDPRAFETAGGVRAGLERTAESESDPGAVRPQVITTFISAFFWAAFSGSSIKPLGLKERLGYFASPYLLRFYTCADTLPIFLQWDWPGGAYEFLFFLGVISASFWAGNSFATFLSAIITNVITGYSVVIACLSYFLLLSGFFITRSRIPNYWIWFHYISAMKYPFEAVLINEFESKACYETAAEMFYGTPLEGSKAITTNVIRHLRPMLRGTRYANLTRSTCLIDGHSVLRNESIGSLTMGVSGHHRLFGLFYRLLFYVALRLSGKVKRH</sequence>
<feature type="domain" description="ABC-2 type transporter transmembrane" evidence="7">
    <location>
        <begin position="154"/>
        <end position="242"/>
    </location>
</feature>
<evidence type="ECO:0000259" key="7">
    <source>
        <dbReference type="Pfam" id="PF01061"/>
    </source>
</evidence>
<comment type="subcellular location">
    <subcellularLocation>
        <location evidence="1">Membrane</location>
        <topology evidence="1">Multi-pass membrane protein</topology>
    </subcellularLocation>
</comment>
<reference evidence="8 9" key="1">
    <citation type="submission" date="2024-09" db="EMBL/GenBank/DDBJ databases">
        <title>Chromosome-scale assembly of Riccia fluitans.</title>
        <authorList>
            <person name="Paukszto L."/>
            <person name="Sawicki J."/>
            <person name="Karawczyk K."/>
            <person name="Piernik-Szablinska J."/>
            <person name="Szczecinska M."/>
            <person name="Mazdziarz M."/>
        </authorList>
    </citation>
    <scope>NUCLEOTIDE SEQUENCE [LARGE SCALE GENOMIC DNA]</scope>
    <source>
        <strain evidence="8">Rf_01</strain>
        <tissue evidence="8">Aerial parts of the thallus</tissue>
    </source>
</reference>
<keyword evidence="5 6" id="KW-0472">Membrane</keyword>
<keyword evidence="4 6" id="KW-1133">Transmembrane helix</keyword>
<dbReference type="Pfam" id="PF01061">
    <property type="entry name" value="ABC2_membrane"/>
    <property type="match status" value="1"/>
</dbReference>
<accession>A0ABD1XEQ7</accession>
<evidence type="ECO:0000313" key="9">
    <source>
        <dbReference type="Proteomes" id="UP001605036"/>
    </source>
</evidence>
<keyword evidence="9" id="KW-1185">Reference proteome</keyword>
<gene>
    <name evidence="8" type="ORF">R1flu_025952</name>
</gene>
<evidence type="ECO:0000256" key="6">
    <source>
        <dbReference type="SAM" id="Phobius"/>
    </source>
</evidence>
<evidence type="ECO:0000256" key="3">
    <source>
        <dbReference type="ARBA" id="ARBA00022692"/>
    </source>
</evidence>
<protein>
    <recommendedName>
        <fullName evidence="7">ABC-2 type transporter transmembrane domain-containing protein</fullName>
    </recommendedName>
</protein>
<keyword evidence="2" id="KW-0813">Transport</keyword>
<name>A0ABD1XEQ7_9MARC</name>
<comment type="caution">
    <text evidence="8">The sequence shown here is derived from an EMBL/GenBank/DDBJ whole genome shotgun (WGS) entry which is preliminary data.</text>
</comment>
<dbReference type="PANTHER" id="PTHR48041">
    <property type="entry name" value="ABC TRANSPORTER G FAMILY MEMBER 28"/>
    <property type="match status" value="1"/>
</dbReference>
<evidence type="ECO:0000256" key="1">
    <source>
        <dbReference type="ARBA" id="ARBA00004141"/>
    </source>
</evidence>
<proteinExistence type="predicted"/>
<dbReference type="EMBL" id="JBHFFA010000038">
    <property type="protein sequence ID" value="KAL2603172.1"/>
    <property type="molecule type" value="Genomic_DNA"/>
</dbReference>
<feature type="transmembrane region" description="Helical" evidence="6">
    <location>
        <begin position="162"/>
        <end position="187"/>
    </location>
</feature>
<dbReference type="InterPro" id="IPR013525">
    <property type="entry name" value="ABC2_TM"/>
</dbReference>
<organism evidence="8 9">
    <name type="scientific">Riccia fluitans</name>
    <dbReference type="NCBI Taxonomy" id="41844"/>
    <lineage>
        <taxon>Eukaryota</taxon>
        <taxon>Viridiplantae</taxon>
        <taxon>Streptophyta</taxon>
        <taxon>Embryophyta</taxon>
        <taxon>Marchantiophyta</taxon>
        <taxon>Marchantiopsida</taxon>
        <taxon>Marchantiidae</taxon>
        <taxon>Marchantiales</taxon>
        <taxon>Ricciaceae</taxon>
        <taxon>Riccia</taxon>
    </lineage>
</organism>
<dbReference type="AlphaFoldDB" id="A0ABD1XEQ7"/>
<evidence type="ECO:0000256" key="5">
    <source>
        <dbReference type="ARBA" id="ARBA00023136"/>
    </source>
</evidence>
<evidence type="ECO:0000313" key="8">
    <source>
        <dbReference type="EMBL" id="KAL2603172.1"/>
    </source>
</evidence>
<evidence type="ECO:0000256" key="4">
    <source>
        <dbReference type="ARBA" id="ARBA00022989"/>
    </source>
</evidence>
<dbReference type="PANTHER" id="PTHR48041:SF11">
    <property type="entry name" value="ABC TRANSPORTER G FAMILY MEMBER 16"/>
    <property type="match status" value="1"/>
</dbReference>
<dbReference type="Proteomes" id="UP001605036">
    <property type="component" value="Unassembled WGS sequence"/>
</dbReference>
<dbReference type="InterPro" id="IPR050352">
    <property type="entry name" value="ABCG_transporters"/>
</dbReference>